<dbReference type="AlphaFoldDB" id="A0A922MYP4"/>
<evidence type="ECO:0000313" key="2">
    <source>
        <dbReference type="EMBL" id="KAH9645398.1"/>
    </source>
</evidence>
<organism evidence="2 3">
    <name type="scientific">Spodoptera exigua</name>
    <name type="common">Beet armyworm</name>
    <name type="synonym">Noctua fulgens</name>
    <dbReference type="NCBI Taxonomy" id="7107"/>
    <lineage>
        <taxon>Eukaryota</taxon>
        <taxon>Metazoa</taxon>
        <taxon>Ecdysozoa</taxon>
        <taxon>Arthropoda</taxon>
        <taxon>Hexapoda</taxon>
        <taxon>Insecta</taxon>
        <taxon>Pterygota</taxon>
        <taxon>Neoptera</taxon>
        <taxon>Endopterygota</taxon>
        <taxon>Lepidoptera</taxon>
        <taxon>Glossata</taxon>
        <taxon>Ditrysia</taxon>
        <taxon>Noctuoidea</taxon>
        <taxon>Noctuidae</taxon>
        <taxon>Amphipyrinae</taxon>
        <taxon>Spodoptera</taxon>
    </lineage>
</organism>
<sequence>ALARAGGAARRGGPPPGAQGQGQQARALEARVPAAQPRAAAPAPAALRWGASWSSVVARAPAPAPLAPIGEHVRRRDPEPRALAGAGDNSLFYFNGDTAQSLACHDSDFSWRPPPPLERPSFSPTHDFLGSVPDEASSVGPVGPVGSGAGFRSLSSVWGAGAGLEPRRESPAAAAWLWGVRGARRAPAARLRRAAAPRAALRPVPLAGVHLGAGRAGLAPRPRPARAGPVAAALVTPAPAPLRSHPLVYSIVCSRLN</sequence>
<reference evidence="2" key="1">
    <citation type="journal article" date="2021" name="G3 (Bethesda)">
        <title>Genome and transcriptome analysis of the beet armyworm Spodoptera exigua reveals targets for pest control. .</title>
        <authorList>
            <person name="Simon S."/>
            <person name="Breeschoten T."/>
            <person name="Jansen H.J."/>
            <person name="Dirks R.P."/>
            <person name="Schranz M.E."/>
            <person name="Ros V.I.D."/>
        </authorList>
    </citation>
    <scope>NUCLEOTIDE SEQUENCE</scope>
    <source>
        <strain evidence="2">TB_SE_WUR_2020</strain>
    </source>
</reference>
<dbReference type="EMBL" id="JACEFF010000044">
    <property type="protein sequence ID" value="KAH9645398.1"/>
    <property type="molecule type" value="Genomic_DNA"/>
</dbReference>
<feature type="compositionally biased region" description="Low complexity" evidence="1">
    <location>
        <begin position="1"/>
        <end position="12"/>
    </location>
</feature>
<evidence type="ECO:0000313" key="3">
    <source>
        <dbReference type="Proteomes" id="UP000814243"/>
    </source>
</evidence>
<proteinExistence type="predicted"/>
<evidence type="ECO:0000256" key="1">
    <source>
        <dbReference type="SAM" id="MobiDB-lite"/>
    </source>
</evidence>
<dbReference type="Proteomes" id="UP000814243">
    <property type="component" value="Unassembled WGS sequence"/>
</dbReference>
<feature type="non-terminal residue" evidence="2">
    <location>
        <position position="257"/>
    </location>
</feature>
<feature type="region of interest" description="Disordered" evidence="1">
    <location>
        <begin position="105"/>
        <end position="144"/>
    </location>
</feature>
<comment type="caution">
    <text evidence="2">The sequence shown here is derived from an EMBL/GenBank/DDBJ whole genome shotgun (WGS) entry which is preliminary data.</text>
</comment>
<name>A0A922MYP4_SPOEX</name>
<feature type="region of interest" description="Disordered" evidence="1">
    <location>
        <begin position="1"/>
        <end position="44"/>
    </location>
</feature>
<accession>A0A922MYP4</accession>
<gene>
    <name evidence="2" type="ORF">HF086_000016</name>
</gene>
<protein>
    <submittedName>
        <fullName evidence="2">Uncharacterized protein</fullName>
    </submittedName>
</protein>
<feature type="compositionally biased region" description="Low complexity" evidence="1">
    <location>
        <begin position="21"/>
        <end position="44"/>
    </location>
</feature>